<organism evidence="1 2">
    <name type="scientific">Rhizoctonia solani</name>
    <dbReference type="NCBI Taxonomy" id="456999"/>
    <lineage>
        <taxon>Eukaryota</taxon>
        <taxon>Fungi</taxon>
        <taxon>Dikarya</taxon>
        <taxon>Basidiomycota</taxon>
        <taxon>Agaricomycotina</taxon>
        <taxon>Agaricomycetes</taxon>
        <taxon>Cantharellales</taxon>
        <taxon>Ceratobasidiaceae</taxon>
        <taxon>Rhizoctonia</taxon>
    </lineage>
</organism>
<dbReference type="Proteomes" id="UP000663826">
    <property type="component" value="Unassembled WGS sequence"/>
</dbReference>
<dbReference type="AlphaFoldDB" id="A0A8H2W929"/>
<comment type="caution">
    <text evidence="1">The sequence shown here is derived from an EMBL/GenBank/DDBJ whole genome shotgun (WGS) entry which is preliminary data.</text>
</comment>
<reference evidence="1" key="1">
    <citation type="submission" date="2021-01" db="EMBL/GenBank/DDBJ databases">
        <authorList>
            <person name="Kaushik A."/>
        </authorList>
    </citation>
    <scope>NUCLEOTIDE SEQUENCE</scope>
    <source>
        <strain evidence="1">AG1-1B</strain>
    </source>
</reference>
<evidence type="ECO:0000313" key="2">
    <source>
        <dbReference type="Proteomes" id="UP000663826"/>
    </source>
</evidence>
<dbReference type="EMBL" id="CAJMWQ010000373">
    <property type="protein sequence ID" value="CAE6355011.1"/>
    <property type="molecule type" value="Genomic_DNA"/>
</dbReference>
<accession>A0A8H2W929</accession>
<protein>
    <submittedName>
        <fullName evidence="1">Uncharacterized protein</fullName>
    </submittedName>
</protein>
<name>A0A8H2W929_9AGAM</name>
<evidence type="ECO:0000313" key="1">
    <source>
        <dbReference type="EMBL" id="CAE6355011.1"/>
    </source>
</evidence>
<proteinExistence type="predicted"/>
<sequence length="137" mass="15083">MAPSGALVIVPSTPVSGLAPFGAALCCPARSRQFRPACDLSLTFDLRSLGHTSLVRNLRCGIRPLMSGALCTSSIITPRLFDLTFLVLVRGYQYIRAFALVFYLFDRNWRCTPDPGWPCARCLARVGEYVVLVDLVD</sequence>
<gene>
    <name evidence="1" type="ORF">RDB_LOCUS9248</name>
</gene>